<dbReference type="InterPro" id="IPR001128">
    <property type="entry name" value="Cyt_P450"/>
</dbReference>
<proteinExistence type="inferred from homology"/>
<dbReference type="PRINTS" id="PR00359">
    <property type="entry name" value="BP450"/>
</dbReference>
<evidence type="ECO:0000256" key="1">
    <source>
        <dbReference type="ARBA" id="ARBA00010617"/>
    </source>
</evidence>
<dbReference type="Pfam" id="PF00067">
    <property type="entry name" value="p450"/>
    <property type="match status" value="1"/>
</dbReference>
<dbReference type="RefSeq" id="WP_331211863.1">
    <property type="nucleotide sequence ID" value="NZ_JAZGQL010000040.1"/>
</dbReference>
<dbReference type="InterPro" id="IPR017972">
    <property type="entry name" value="Cyt_P450_CS"/>
</dbReference>
<evidence type="ECO:0000313" key="5">
    <source>
        <dbReference type="Proteomes" id="UP001339911"/>
    </source>
</evidence>
<keyword evidence="2" id="KW-0503">Monooxygenase</keyword>
<evidence type="ECO:0000313" key="4">
    <source>
        <dbReference type="EMBL" id="MEE6311981.1"/>
    </source>
</evidence>
<keyword evidence="2" id="KW-0479">Metal-binding</keyword>
<comment type="caution">
    <text evidence="4">The sequence shown here is derived from an EMBL/GenBank/DDBJ whole genome shotgun (WGS) entry which is preliminary data.</text>
</comment>
<dbReference type="PANTHER" id="PTHR46696:SF4">
    <property type="entry name" value="BIOTIN BIOSYNTHESIS CYTOCHROME P450"/>
    <property type="match status" value="1"/>
</dbReference>
<keyword evidence="2" id="KW-0560">Oxidoreductase</keyword>
<keyword evidence="2" id="KW-0408">Iron</keyword>
<dbReference type="EMBL" id="JAZGQL010000040">
    <property type="protein sequence ID" value="MEE6311981.1"/>
    <property type="molecule type" value="Genomic_DNA"/>
</dbReference>
<comment type="similarity">
    <text evidence="1 2">Belongs to the cytochrome P450 family.</text>
</comment>
<sequence length="448" mass="48764">MGTPVDSAAFALRLYRRRAVVAFHGFARRDPMALLETRPGRVEPYRLYDRMRAVGPIIPTVLGNWAATGHRVCNQVLRDRRFGVQGLGATVGTSPTDLSFVDRDPPDHTRLRRLAAPDFSQRRVAGYRPRIEETAARLVDRAAGRGTFDLVSAIAAPLPITVIADLLGVAGVDEAAFARYGLAIGGALDGVRSVRQGRRLVAARAEVDAIFTELVARRRREPGDDLVSRLVAAEGREITSAELLAMCTLLLIAGFETTVNLIGNAVHALLGHPEQWALLREDPSLAAAVVEETLRYDAPVQRAARVAHEEVEIAGALVRPNDWVITLLGAANRDPEVYPHPDRFDITRGHGTDHLAFSSGIHYCLGASLARLEGEVALATIAERLDLVPAGPVSRRRSATIRGFLRLPVAVRPHRGRSASRPWIVGSARPWRKATDGEPGRSTRGTTR</sequence>
<dbReference type="Gene3D" id="1.10.630.10">
    <property type="entry name" value="Cytochrome P450"/>
    <property type="match status" value="1"/>
</dbReference>
<feature type="region of interest" description="Disordered" evidence="3">
    <location>
        <begin position="428"/>
        <end position="448"/>
    </location>
</feature>
<dbReference type="CDD" id="cd20625">
    <property type="entry name" value="CYP164-like"/>
    <property type="match status" value="1"/>
</dbReference>
<accession>A0ABU7SPU6</accession>
<dbReference type="PANTHER" id="PTHR46696">
    <property type="entry name" value="P450, PUTATIVE (EUROFUNG)-RELATED"/>
    <property type="match status" value="1"/>
</dbReference>
<evidence type="ECO:0000256" key="3">
    <source>
        <dbReference type="SAM" id="MobiDB-lite"/>
    </source>
</evidence>
<dbReference type="InterPro" id="IPR002397">
    <property type="entry name" value="Cyt_P450_B"/>
</dbReference>
<dbReference type="InterPro" id="IPR036396">
    <property type="entry name" value="Cyt_P450_sf"/>
</dbReference>
<dbReference type="PROSITE" id="PS00086">
    <property type="entry name" value="CYTOCHROME_P450"/>
    <property type="match status" value="1"/>
</dbReference>
<reference evidence="4 5" key="1">
    <citation type="submission" date="2024-01" db="EMBL/GenBank/DDBJ databases">
        <title>Genome insights into Plantactinospora veratri sp. nov.</title>
        <authorList>
            <person name="Wang L."/>
        </authorList>
    </citation>
    <scope>NUCLEOTIDE SEQUENCE [LARGE SCALE GENOMIC DNA]</scope>
    <source>
        <strain evidence="4 5">NEAU-FHS4</strain>
    </source>
</reference>
<name>A0ABU7SPU6_9ACTN</name>
<protein>
    <submittedName>
        <fullName evidence="4">Cytochrome P450</fullName>
    </submittedName>
</protein>
<keyword evidence="5" id="KW-1185">Reference proteome</keyword>
<dbReference type="SUPFAM" id="SSF48264">
    <property type="entry name" value="Cytochrome P450"/>
    <property type="match status" value="1"/>
</dbReference>
<keyword evidence="2" id="KW-0349">Heme</keyword>
<dbReference type="PRINTS" id="PR00385">
    <property type="entry name" value="P450"/>
</dbReference>
<organism evidence="4 5">
    <name type="scientific">Plantactinospora veratri</name>
    <dbReference type="NCBI Taxonomy" id="1436122"/>
    <lineage>
        <taxon>Bacteria</taxon>
        <taxon>Bacillati</taxon>
        <taxon>Actinomycetota</taxon>
        <taxon>Actinomycetes</taxon>
        <taxon>Micromonosporales</taxon>
        <taxon>Micromonosporaceae</taxon>
        <taxon>Plantactinospora</taxon>
    </lineage>
</organism>
<gene>
    <name evidence="4" type="ORF">V1634_34750</name>
</gene>
<evidence type="ECO:0000256" key="2">
    <source>
        <dbReference type="RuleBase" id="RU000461"/>
    </source>
</evidence>
<dbReference type="Proteomes" id="UP001339911">
    <property type="component" value="Unassembled WGS sequence"/>
</dbReference>